<dbReference type="InterPro" id="IPR032716">
    <property type="entry name" value="ACC_epsilon"/>
</dbReference>
<gene>
    <name evidence="1" type="ORF">GCM10025867_38150</name>
</gene>
<evidence type="ECO:0000313" key="2">
    <source>
        <dbReference type="Proteomes" id="UP001321486"/>
    </source>
</evidence>
<evidence type="ECO:0000313" key="1">
    <source>
        <dbReference type="EMBL" id="BDZ51574.1"/>
    </source>
</evidence>
<evidence type="ECO:0008006" key="3">
    <source>
        <dbReference type="Google" id="ProtNLM"/>
    </source>
</evidence>
<dbReference type="Proteomes" id="UP001321486">
    <property type="component" value="Chromosome"/>
</dbReference>
<sequence length="64" mass="6551">MLSGNPTPAEVAAVTAVLASLEAERAAEAAAQKAPQVISAWEESRRGLRGAITVGPGQWSRHAG</sequence>
<dbReference type="EMBL" id="AP027732">
    <property type="protein sequence ID" value="BDZ51574.1"/>
    <property type="molecule type" value="Genomic_DNA"/>
</dbReference>
<keyword evidence="2" id="KW-1185">Reference proteome</keyword>
<reference evidence="2" key="1">
    <citation type="journal article" date="2019" name="Int. J. Syst. Evol. Microbiol.">
        <title>The Global Catalogue of Microorganisms (GCM) 10K type strain sequencing project: providing services to taxonomists for standard genome sequencing and annotation.</title>
        <authorList>
            <consortium name="The Broad Institute Genomics Platform"/>
            <consortium name="The Broad Institute Genome Sequencing Center for Infectious Disease"/>
            <person name="Wu L."/>
            <person name="Ma J."/>
        </authorList>
    </citation>
    <scope>NUCLEOTIDE SEQUENCE [LARGE SCALE GENOMIC DNA]</scope>
    <source>
        <strain evidence="2">NBRC 108728</strain>
    </source>
</reference>
<dbReference type="RefSeq" id="WP_286344315.1">
    <property type="nucleotide sequence ID" value="NZ_AP027732.1"/>
</dbReference>
<accession>A0ABM8GSX8</accession>
<proteinExistence type="predicted"/>
<protein>
    <recommendedName>
        <fullName evidence="3">Acyl-CoA carboxylase subunit epsilon</fullName>
    </recommendedName>
</protein>
<organism evidence="1 2">
    <name type="scientific">Frondihabitans sucicola</name>
    <dbReference type="NCBI Taxonomy" id="1268041"/>
    <lineage>
        <taxon>Bacteria</taxon>
        <taxon>Bacillati</taxon>
        <taxon>Actinomycetota</taxon>
        <taxon>Actinomycetes</taxon>
        <taxon>Micrococcales</taxon>
        <taxon>Microbacteriaceae</taxon>
        <taxon>Frondihabitans</taxon>
    </lineage>
</organism>
<name>A0ABM8GSX8_9MICO</name>
<dbReference type="Pfam" id="PF13822">
    <property type="entry name" value="ACC_epsilon"/>
    <property type="match status" value="1"/>
</dbReference>